<proteinExistence type="inferred from homology"/>
<keyword evidence="4" id="KW-0560">Oxidoreductase</keyword>
<dbReference type="RefSeq" id="WP_166523412.1">
    <property type="nucleotide sequence ID" value="NZ_JAAABI010000002.1"/>
</dbReference>
<keyword evidence="11" id="KW-1185">Reference proteome</keyword>
<dbReference type="SUPFAM" id="SSF47240">
    <property type="entry name" value="Ferritin-like"/>
    <property type="match status" value="1"/>
</dbReference>
<comment type="caution">
    <text evidence="10">The sequence shown here is derived from an EMBL/GenBank/DDBJ whole genome shotgun (WGS) entry which is preliminary data.</text>
</comment>
<evidence type="ECO:0000256" key="7">
    <source>
        <dbReference type="PIRSR" id="PIRSR601519-1"/>
    </source>
</evidence>
<dbReference type="InterPro" id="IPR009078">
    <property type="entry name" value="Ferritin-like_SF"/>
</dbReference>
<dbReference type="Gene3D" id="1.20.1260.10">
    <property type="match status" value="1"/>
</dbReference>
<feature type="binding site" evidence="7">
    <location>
        <position position="62"/>
    </location>
    <ligand>
        <name>Fe cation</name>
        <dbReference type="ChEBI" id="CHEBI:24875"/>
        <label>1</label>
    </ligand>
</feature>
<sequence>MKDIARQSMSIKVESMDMLNAQIKMEAKASAIYLAMASWCEQNGFFTSAKFFFKQTEEERQHMMKIFNFLIDTGGSPVSPEVTNINHDYSSIVDVFESTLEHEVSVTKAIHNIVKKAREIGDVATERFLDWFVLEQVEEENTIRDILDMIEVTGTEGVGLQMIDNQVGNWIEE</sequence>
<dbReference type="GO" id="GO:0042802">
    <property type="term" value="F:identical protein binding"/>
    <property type="evidence" value="ECO:0007669"/>
    <property type="project" value="UniProtKB-ARBA"/>
</dbReference>
<dbReference type="Pfam" id="PF00210">
    <property type="entry name" value="Ferritin"/>
    <property type="match status" value="1"/>
</dbReference>
<feature type="binding site" evidence="7">
    <location>
        <position position="59"/>
    </location>
    <ligand>
        <name>Fe cation</name>
        <dbReference type="ChEBI" id="CHEBI:24875"/>
        <label>1</label>
    </ligand>
</feature>
<reference evidence="10" key="1">
    <citation type="submission" date="2020-01" db="EMBL/GenBank/DDBJ databases">
        <title>Muricauda ochracea sp. nov., isolated from a tidal flat of Garorim bay in Korea.</title>
        <authorList>
            <person name="Kim D."/>
            <person name="Yoo Y."/>
            <person name="Kim J.-J."/>
        </authorList>
    </citation>
    <scope>NUCLEOTIDE SEQUENCE</scope>
    <source>
        <strain evidence="10">JGD-17</strain>
    </source>
</reference>
<dbReference type="InterPro" id="IPR009040">
    <property type="entry name" value="Ferritin-like_diiron"/>
</dbReference>
<dbReference type="InterPro" id="IPR012347">
    <property type="entry name" value="Ferritin-like"/>
</dbReference>
<dbReference type="PANTHER" id="PTHR11431:SF127">
    <property type="entry name" value="BACTERIAL NON-HEME FERRITIN"/>
    <property type="match status" value="1"/>
</dbReference>
<dbReference type="GO" id="GO:0016491">
    <property type="term" value="F:oxidoreductase activity"/>
    <property type="evidence" value="ECO:0007669"/>
    <property type="project" value="UniProtKB-KW"/>
</dbReference>
<comment type="function">
    <text evidence="8">Iron-storage protein.</text>
</comment>
<keyword evidence="8" id="KW-0963">Cytoplasm</keyword>
<dbReference type="Proteomes" id="UP000667650">
    <property type="component" value="Unassembled WGS sequence"/>
</dbReference>
<dbReference type="InterPro" id="IPR008331">
    <property type="entry name" value="Ferritin_DPS_dom"/>
</dbReference>
<comment type="subcellular location">
    <subcellularLocation>
        <location evidence="8">Cytoplasm</location>
    </subcellularLocation>
</comment>
<organism evidence="10 11">
    <name type="scientific">Flagellimonas ochracea</name>
    <dbReference type="NCBI Taxonomy" id="2696472"/>
    <lineage>
        <taxon>Bacteria</taxon>
        <taxon>Pseudomonadati</taxon>
        <taxon>Bacteroidota</taxon>
        <taxon>Flavobacteriia</taxon>
        <taxon>Flavobacteriales</taxon>
        <taxon>Flavobacteriaceae</taxon>
        <taxon>Flagellimonas</taxon>
    </lineage>
</organism>
<dbReference type="CDD" id="cd01055">
    <property type="entry name" value="Nonheme_Ferritin"/>
    <property type="match status" value="1"/>
</dbReference>
<dbReference type="AlphaFoldDB" id="A0A964WXW9"/>
<dbReference type="EMBL" id="JAAABI010000002">
    <property type="protein sequence ID" value="NAY92019.1"/>
    <property type="molecule type" value="Genomic_DNA"/>
</dbReference>
<dbReference type="PANTHER" id="PTHR11431">
    <property type="entry name" value="FERRITIN"/>
    <property type="match status" value="1"/>
</dbReference>
<dbReference type="InterPro" id="IPR041719">
    <property type="entry name" value="Ferritin_prok"/>
</dbReference>
<protein>
    <recommendedName>
        <fullName evidence="8">Ferritin</fullName>
        <ecNumber evidence="8">1.16.3.2</ecNumber>
    </recommendedName>
</protein>
<evidence type="ECO:0000256" key="3">
    <source>
        <dbReference type="ARBA" id="ARBA00022723"/>
    </source>
</evidence>
<accession>A0A964WXW9</accession>
<dbReference type="EC" id="1.16.3.2" evidence="8"/>
<dbReference type="GO" id="GO:0008198">
    <property type="term" value="F:ferrous iron binding"/>
    <property type="evidence" value="ECO:0007669"/>
    <property type="project" value="TreeGrafter"/>
</dbReference>
<evidence type="ECO:0000259" key="9">
    <source>
        <dbReference type="PROSITE" id="PS50905"/>
    </source>
</evidence>
<dbReference type="FunFam" id="1.20.1260.10:FF:000001">
    <property type="entry name" value="Non-heme ferritin"/>
    <property type="match status" value="1"/>
</dbReference>
<evidence type="ECO:0000256" key="5">
    <source>
        <dbReference type="ARBA" id="ARBA00023004"/>
    </source>
</evidence>
<feature type="binding site" evidence="7">
    <location>
        <position position="103"/>
    </location>
    <ligand>
        <name>Fe cation</name>
        <dbReference type="ChEBI" id="CHEBI:24875"/>
        <label>1</label>
    </ligand>
</feature>
<dbReference type="InterPro" id="IPR001519">
    <property type="entry name" value="Ferritin"/>
</dbReference>
<feature type="binding site" evidence="7">
    <location>
        <position position="26"/>
    </location>
    <ligand>
        <name>Fe cation</name>
        <dbReference type="ChEBI" id="CHEBI:24875"/>
        <label>1</label>
    </ligand>
</feature>
<name>A0A964WXW9_9FLAO</name>
<comment type="catalytic activity">
    <reaction evidence="8">
        <text>4 Fe(2+) + O2 + 6 H2O = 4 iron(III) oxide-hydroxide + 12 H(+)</text>
        <dbReference type="Rhea" id="RHEA:11972"/>
        <dbReference type="ChEBI" id="CHEBI:15377"/>
        <dbReference type="ChEBI" id="CHEBI:15378"/>
        <dbReference type="ChEBI" id="CHEBI:15379"/>
        <dbReference type="ChEBI" id="CHEBI:29033"/>
        <dbReference type="ChEBI" id="CHEBI:78619"/>
        <dbReference type="EC" id="1.16.3.2"/>
    </reaction>
</comment>
<keyword evidence="5 7" id="KW-0408">Iron</keyword>
<gene>
    <name evidence="10" type="ORF">GTQ34_08815</name>
</gene>
<feature type="binding site" evidence="7">
    <location>
        <position position="136"/>
    </location>
    <ligand>
        <name>Fe cation</name>
        <dbReference type="ChEBI" id="CHEBI:24875"/>
        <label>1</label>
    </ligand>
</feature>
<evidence type="ECO:0000256" key="1">
    <source>
        <dbReference type="ARBA" id="ARBA00006950"/>
    </source>
</evidence>
<keyword evidence="3 7" id="KW-0479">Metal-binding</keyword>
<feature type="domain" description="Ferritin-like diiron" evidence="9">
    <location>
        <begin position="9"/>
        <end position="154"/>
    </location>
</feature>
<dbReference type="PROSITE" id="PS50905">
    <property type="entry name" value="FERRITIN_LIKE"/>
    <property type="match status" value="1"/>
</dbReference>
<dbReference type="GO" id="GO:0008199">
    <property type="term" value="F:ferric iron binding"/>
    <property type="evidence" value="ECO:0007669"/>
    <property type="project" value="InterPro"/>
</dbReference>
<evidence type="ECO:0000313" key="10">
    <source>
        <dbReference type="EMBL" id="NAY92019.1"/>
    </source>
</evidence>
<keyword evidence="2 8" id="KW-0409">Iron storage</keyword>
<evidence type="ECO:0000256" key="8">
    <source>
        <dbReference type="RuleBase" id="RU361145"/>
    </source>
</evidence>
<evidence type="ECO:0000256" key="4">
    <source>
        <dbReference type="ARBA" id="ARBA00023002"/>
    </source>
</evidence>
<dbReference type="GO" id="GO:0006879">
    <property type="term" value="P:intracellular iron ion homeostasis"/>
    <property type="evidence" value="ECO:0007669"/>
    <property type="project" value="UniProtKB-KW"/>
</dbReference>
<evidence type="ECO:0000313" key="11">
    <source>
        <dbReference type="Proteomes" id="UP000667650"/>
    </source>
</evidence>
<evidence type="ECO:0000256" key="6">
    <source>
        <dbReference type="ARBA" id="ARBA00054546"/>
    </source>
</evidence>
<evidence type="ECO:0000256" key="2">
    <source>
        <dbReference type="ARBA" id="ARBA00022434"/>
    </source>
</evidence>
<dbReference type="GO" id="GO:0006826">
    <property type="term" value="P:iron ion transport"/>
    <property type="evidence" value="ECO:0007669"/>
    <property type="project" value="InterPro"/>
</dbReference>
<comment type="similarity">
    <text evidence="1 8">Belongs to the ferritin family. Prokaryotic subfamily.</text>
</comment>
<comment type="function">
    <text evidence="6">May alleviate iron toxicity in the presence of oxygen.</text>
</comment>
<dbReference type="GO" id="GO:0005737">
    <property type="term" value="C:cytoplasm"/>
    <property type="evidence" value="ECO:0007669"/>
    <property type="project" value="UniProtKB-SubCell"/>
</dbReference>